<feature type="domain" description="Glyoxalase-like" evidence="2">
    <location>
        <begin position="153"/>
        <end position="263"/>
    </location>
</feature>
<dbReference type="CDD" id="cd07247">
    <property type="entry name" value="SgaA_N_like"/>
    <property type="match status" value="1"/>
</dbReference>
<dbReference type="PANTHER" id="PTHR33993:SF10">
    <property type="entry name" value="CONSERVED PROTEIN"/>
    <property type="match status" value="1"/>
</dbReference>
<dbReference type="RefSeq" id="WP_315878637.1">
    <property type="nucleotide sequence ID" value="NZ_JAWCTQ010000017.1"/>
</dbReference>
<evidence type="ECO:0000313" key="3">
    <source>
        <dbReference type="EMBL" id="MDT9683565.1"/>
    </source>
</evidence>
<feature type="compositionally biased region" description="Low complexity" evidence="1">
    <location>
        <begin position="263"/>
        <end position="282"/>
    </location>
</feature>
<accession>A0ABU3QLB6</accession>
<dbReference type="Proteomes" id="UP001250181">
    <property type="component" value="Unassembled WGS sequence"/>
</dbReference>
<dbReference type="SUPFAM" id="SSF54593">
    <property type="entry name" value="Glyoxalase/Bleomycin resistance protein/Dihydroxybiphenyl dioxygenase"/>
    <property type="match status" value="2"/>
</dbReference>
<dbReference type="InterPro" id="IPR029068">
    <property type="entry name" value="Glyas_Bleomycin-R_OHBP_Dase"/>
</dbReference>
<evidence type="ECO:0000259" key="2">
    <source>
        <dbReference type="Pfam" id="PF18029"/>
    </source>
</evidence>
<proteinExistence type="predicted"/>
<protein>
    <submittedName>
        <fullName evidence="3">VOC family protein</fullName>
    </submittedName>
</protein>
<gene>
    <name evidence="3" type="ORF">RND61_16065</name>
</gene>
<dbReference type="Pfam" id="PF18029">
    <property type="entry name" value="Glyoxalase_6"/>
    <property type="match status" value="1"/>
</dbReference>
<evidence type="ECO:0000313" key="4">
    <source>
        <dbReference type="Proteomes" id="UP001250181"/>
    </source>
</evidence>
<dbReference type="PANTHER" id="PTHR33993">
    <property type="entry name" value="GLYOXALASE-RELATED"/>
    <property type="match status" value="1"/>
</dbReference>
<evidence type="ECO:0000256" key="1">
    <source>
        <dbReference type="SAM" id="MobiDB-lite"/>
    </source>
</evidence>
<name>A0ABU3QLB6_9ACTN</name>
<sequence length="289" mass="30174">MTREPTAATASGAAATSSTVYGAPCWVSLMTRDLRAAHDFYGAVMGWEFRPARLGEEFSVALSGGRLIAGVGALASAFHVAVAWTPYFAVRNADVTAGRIRERSGTVAVGPVAFALGRGALAADRDGAVFGIWEGEVPTGWGAGRSAAPAWVRLHTRDAFEAAIFYGEVLDWACGRPGHCDVEYEGDEVVLRSAGRAVARLSSGALEEAPDPAIRPRWQVHFPVPDVEERMTAALRHGGTVISHEPGAQATLRDPDGGLFTLTDSGDADSAGDATGAADVDAPAMEPPD</sequence>
<dbReference type="InterPro" id="IPR052164">
    <property type="entry name" value="Anthracycline_SecMetBiosynth"/>
</dbReference>
<keyword evidence="4" id="KW-1185">Reference proteome</keyword>
<organism evidence="3 4">
    <name type="scientific">Streptomyces tamarix</name>
    <dbReference type="NCBI Taxonomy" id="3078565"/>
    <lineage>
        <taxon>Bacteria</taxon>
        <taxon>Bacillati</taxon>
        <taxon>Actinomycetota</taxon>
        <taxon>Actinomycetes</taxon>
        <taxon>Kitasatosporales</taxon>
        <taxon>Streptomycetaceae</taxon>
        <taxon>Streptomyces</taxon>
    </lineage>
</organism>
<dbReference type="InterPro" id="IPR041581">
    <property type="entry name" value="Glyoxalase_6"/>
</dbReference>
<dbReference type="Gene3D" id="3.10.180.10">
    <property type="entry name" value="2,3-Dihydroxybiphenyl 1,2-Dioxygenase, domain 1"/>
    <property type="match status" value="2"/>
</dbReference>
<comment type="caution">
    <text evidence="3">The sequence shown here is derived from an EMBL/GenBank/DDBJ whole genome shotgun (WGS) entry which is preliminary data.</text>
</comment>
<feature type="region of interest" description="Disordered" evidence="1">
    <location>
        <begin position="245"/>
        <end position="289"/>
    </location>
</feature>
<reference evidence="3 4" key="1">
    <citation type="submission" date="2023-09" db="EMBL/GenBank/DDBJ databases">
        <title>Streptomyces sp. nov.: A antagonism against Alternaria gaisen Producing Streptochlin, Isolated from Tamarix root soil.</title>
        <authorList>
            <person name="Chen Y."/>
        </authorList>
    </citation>
    <scope>NUCLEOTIDE SEQUENCE [LARGE SCALE GENOMIC DNA]</scope>
    <source>
        <strain evidence="3 4">TRM76323</strain>
    </source>
</reference>
<dbReference type="EMBL" id="JAWCTQ010000017">
    <property type="protein sequence ID" value="MDT9683565.1"/>
    <property type="molecule type" value="Genomic_DNA"/>
</dbReference>